<dbReference type="PANTHER" id="PTHR38451">
    <property type="entry name" value="TRNA (ADENINE(22)-N(1))-METHYLTRANSFERASE"/>
    <property type="match status" value="1"/>
</dbReference>
<dbReference type="PIRSF" id="PIRSF018637">
    <property type="entry name" value="TrmK"/>
    <property type="match status" value="1"/>
</dbReference>
<keyword evidence="1" id="KW-0808">Transferase</keyword>
<dbReference type="InterPro" id="IPR029063">
    <property type="entry name" value="SAM-dependent_MTases_sf"/>
</dbReference>
<dbReference type="RefSeq" id="WP_130135440.1">
    <property type="nucleotide sequence ID" value="NZ_RQTE01000089.1"/>
</dbReference>
<evidence type="ECO:0000313" key="2">
    <source>
        <dbReference type="Proteomes" id="UP000293854"/>
    </source>
</evidence>
<dbReference type="EMBL" id="RQTE01000089">
    <property type="protein sequence ID" value="RZI02725.1"/>
    <property type="molecule type" value="Genomic_DNA"/>
</dbReference>
<dbReference type="Proteomes" id="UP000293854">
    <property type="component" value="Unassembled WGS sequence"/>
</dbReference>
<keyword evidence="1" id="KW-0489">Methyltransferase</keyword>
<dbReference type="InterPro" id="IPR006901">
    <property type="entry name" value="TrmK"/>
</dbReference>
<dbReference type="Gene3D" id="1.10.287.1890">
    <property type="match status" value="1"/>
</dbReference>
<reference evidence="1 2" key="1">
    <citation type="submission" date="2018-11" db="EMBL/GenBank/DDBJ databases">
        <title>Genomic profiling of Staphylococcus species from a Poultry farm system in KwaZulu-Natal, South Africa.</title>
        <authorList>
            <person name="Amoako D.G."/>
            <person name="Somboro A.M."/>
            <person name="Abia A.L.K."/>
            <person name="Bester L.A."/>
            <person name="Essack S.Y."/>
        </authorList>
    </citation>
    <scope>NUCLEOTIDE SEQUENCE [LARGE SCALE GENOMIC DNA]</scope>
    <source>
        <strain evidence="1 2">SA11</strain>
    </source>
</reference>
<dbReference type="GO" id="GO:0032259">
    <property type="term" value="P:methylation"/>
    <property type="evidence" value="ECO:0007669"/>
    <property type="project" value="UniProtKB-KW"/>
</dbReference>
<proteinExistence type="predicted"/>
<dbReference type="PANTHER" id="PTHR38451:SF1">
    <property type="entry name" value="TRNA (ADENINE(22)-N(1))-METHYLTRANSFERASE"/>
    <property type="match status" value="1"/>
</dbReference>
<comment type="caution">
    <text evidence="1">The sequence shown here is derived from an EMBL/GenBank/DDBJ whole genome shotgun (WGS) entry which is preliminary data.</text>
</comment>
<dbReference type="Gene3D" id="3.40.50.150">
    <property type="entry name" value="Vaccinia Virus protein VP39"/>
    <property type="match status" value="1"/>
</dbReference>
<accession>A0A4Q7CPT7</accession>
<sequence length="224" mass="25400">MNSINQRLLKVSQYIKGDNIADIGSDHAYLPIYAIENYLCKHAIAGEVVKGPFEAAKINVKKYGLDNRIDVKLGNGLEVLDLNNNIDSITICGMGGPLIASIIESGESKLQNHPRLILQSNIQTITLRKAIAKIGYYIIDESLIEENGHVYEIVIAENGNQFMDEFDLKFGPILLRQKNDLFIKKWKRELQVLEKIVQNLDESKHSNRLNEINKEIKMIQEVVK</sequence>
<dbReference type="GO" id="GO:0160105">
    <property type="term" value="F:tRNA (adenine(22)-N1)-methyltransferase activity"/>
    <property type="evidence" value="ECO:0007669"/>
    <property type="project" value="InterPro"/>
</dbReference>
<dbReference type="SUPFAM" id="SSF53335">
    <property type="entry name" value="S-adenosyl-L-methionine-dependent methyltransferases"/>
    <property type="match status" value="1"/>
</dbReference>
<dbReference type="AlphaFoldDB" id="A0A4Q7CPT7"/>
<protein>
    <submittedName>
        <fullName evidence="1">tRNA methyltransferase</fullName>
    </submittedName>
</protein>
<name>A0A4Q7CPT7_9STAP</name>
<organism evidence="1 2">
    <name type="scientific">Staphylococcus condimenti</name>
    <dbReference type="NCBI Taxonomy" id="70255"/>
    <lineage>
        <taxon>Bacteria</taxon>
        <taxon>Bacillati</taxon>
        <taxon>Bacillota</taxon>
        <taxon>Bacilli</taxon>
        <taxon>Bacillales</taxon>
        <taxon>Staphylococcaceae</taxon>
        <taxon>Staphylococcus</taxon>
    </lineage>
</organism>
<dbReference type="Pfam" id="PF04816">
    <property type="entry name" value="TrmK"/>
    <property type="match status" value="1"/>
</dbReference>
<gene>
    <name evidence="1" type="ORF">EIG99_05480</name>
</gene>
<evidence type="ECO:0000313" key="1">
    <source>
        <dbReference type="EMBL" id="RZI02725.1"/>
    </source>
</evidence>